<dbReference type="EMBL" id="OX459121">
    <property type="protein sequence ID" value="CAI9101151.1"/>
    <property type="molecule type" value="Genomic_DNA"/>
</dbReference>
<dbReference type="PANTHER" id="PTHR48046">
    <property type="entry name" value="UDP-GLYCOSYLTRANSFERASE 72E1"/>
    <property type="match status" value="1"/>
</dbReference>
<protein>
    <submittedName>
        <fullName evidence="2">OLC1v1038411C1</fullName>
    </submittedName>
</protein>
<dbReference type="FunFam" id="3.40.50.2000:FF:000054">
    <property type="entry name" value="Glycosyltransferase"/>
    <property type="match status" value="1"/>
</dbReference>
<keyword evidence="3" id="KW-1185">Reference proteome</keyword>
<keyword evidence="1" id="KW-0328">Glycosyltransferase</keyword>
<dbReference type="GO" id="GO:0016757">
    <property type="term" value="F:glycosyltransferase activity"/>
    <property type="evidence" value="ECO:0007669"/>
    <property type="project" value="UniProtKB-KW"/>
</dbReference>
<accession>A0AAV1D175</accession>
<evidence type="ECO:0000256" key="1">
    <source>
        <dbReference type="ARBA" id="ARBA00022676"/>
    </source>
</evidence>
<dbReference type="SUPFAM" id="SSF53756">
    <property type="entry name" value="UDP-Glycosyltransferase/glycogen phosphorylase"/>
    <property type="match status" value="2"/>
</dbReference>
<sequence length="313" mass="34445">MKQTPHVAFLLSPGMGHMIPMLELAKKFTHQNISSTLIVPDSGLHPDEEKLFLESLPKGIINLIHLPKPKLDDVQTDPIGVIIFTIARSLPSIRDAIRSLVATTNLVALVTDLMGSAAFDVARELDVLPYMFFPSNATVLSLYLYLPELDPNISCAYKDLAGPVQIPGCMPLRADDLFEAFKDRDSFAYKWIISEGRAYRTAAGVLVNTFDEMESGAIKALQQNEHYPPLKIAIRIQTKIRNCKNAGNDEDGEEGLIGRNEIAGVVESLMEGEPGKELRKRARGLMQAAKLAVNPGGQSAKSLLDFVLHLDRN</sequence>
<organism evidence="2 3">
    <name type="scientific">Oldenlandia corymbosa var. corymbosa</name>
    <dbReference type="NCBI Taxonomy" id="529605"/>
    <lineage>
        <taxon>Eukaryota</taxon>
        <taxon>Viridiplantae</taxon>
        <taxon>Streptophyta</taxon>
        <taxon>Embryophyta</taxon>
        <taxon>Tracheophyta</taxon>
        <taxon>Spermatophyta</taxon>
        <taxon>Magnoliopsida</taxon>
        <taxon>eudicotyledons</taxon>
        <taxon>Gunneridae</taxon>
        <taxon>Pentapetalae</taxon>
        <taxon>asterids</taxon>
        <taxon>lamiids</taxon>
        <taxon>Gentianales</taxon>
        <taxon>Rubiaceae</taxon>
        <taxon>Rubioideae</taxon>
        <taxon>Spermacoceae</taxon>
        <taxon>Hedyotis-Oldenlandia complex</taxon>
        <taxon>Oldenlandia</taxon>
    </lineage>
</organism>
<gene>
    <name evidence="2" type="ORF">OLC1_LOCUS10813</name>
</gene>
<name>A0AAV1D175_OLDCO</name>
<dbReference type="AlphaFoldDB" id="A0AAV1D175"/>
<proteinExistence type="predicted"/>
<reference evidence="2" key="1">
    <citation type="submission" date="2023-03" db="EMBL/GenBank/DDBJ databases">
        <authorList>
            <person name="Julca I."/>
        </authorList>
    </citation>
    <scope>NUCLEOTIDE SEQUENCE</scope>
</reference>
<evidence type="ECO:0000313" key="2">
    <source>
        <dbReference type="EMBL" id="CAI9101151.1"/>
    </source>
</evidence>
<dbReference type="Gene3D" id="3.40.50.2000">
    <property type="entry name" value="Glycogen Phosphorylase B"/>
    <property type="match status" value="3"/>
</dbReference>
<dbReference type="Proteomes" id="UP001161247">
    <property type="component" value="Chromosome 4"/>
</dbReference>
<keyword evidence="1" id="KW-0808">Transferase</keyword>
<dbReference type="PANTHER" id="PTHR48046:SF1">
    <property type="entry name" value="GLYCOSYLTRANSFERASE-RELATED"/>
    <property type="match status" value="1"/>
</dbReference>
<evidence type="ECO:0000313" key="3">
    <source>
        <dbReference type="Proteomes" id="UP001161247"/>
    </source>
</evidence>